<feature type="signal peptide" evidence="2">
    <location>
        <begin position="1"/>
        <end position="20"/>
    </location>
</feature>
<proteinExistence type="predicted"/>
<feature type="chain" id="PRO_5009314228" evidence="2">
    <location>
        <begin position="21"/>
        <end position="98"/>
    </location>
</feature>
<dbReference type="GO" id="GO:0009897">
    <property type="term" value="C:external side of plasma membrane"/>
    <property type="evidence" value="ECO:0007669"/>
    <property type="project" value="TreeGrafter"/>
</dbReference>
<organism evidence="4 5">
    <name type="scientific">Steinernema glaseri</name>
    <dbReference type="NCBI Taxonomy" id="37863"/>
    <lineage>
        <taxon>Eukaryota</taxon>
        <taxon>Metazoa</taxon>
        <taxon>Ecdysozoa</taxon>
        <taxon>Nematoda</taxon>
        <taxon>Chromadorea</taxon>
        <taxon>Rhabditida</taxon>
        <taxon>Tylenchina</taxon>
        <taxon>Panagrolaimomorpha</taxon>
        <taxon>Strongyloidoidea</taxon>
        <taxon>Steinernematidae</taxon>
        <taxon>Steinernema</taxon>
    </lineage>
</organism>
<evidence type="ECO:0000256" key="1">
    <source>
        <dbReference type="SAM" id="Phobius"/>
    </source>
</evidence>
<dbReference type="PANTHER" id="PTHR13351">
    <property type="entry name" value="RENIN RECEPTOR"/>
    <property type="match status" value="1"/>
</dbReference>
<dbReference type="PANTHER" id="PTHR13351:SF1">
    <property type="entry name" value="RENIN RECEPTOR"/>
    <property type="match status" value="1"/>
</dbReference>
<accession>A0A1I8A372</accession>
<dbReference type="Proteomes" id="UP000095287">
    <property type="component" value="Unplaced"/>
</dbReference>
<dbReference type="AlphaFoldDB" id="A0A1I8A372"/>
<keyword evidence="1" id="KW-0472">Membrane</keyword>
<evidence type="ECO:0000313" key="4">
    <source>
        <dbReference type="Proteomes" id="UP000095287"/>
    </source>
</evidence>
<evidence type="ECO:0000313" key="5">
    <source>
        <dbReference type="WBParaSite" id="L893_g3223.t1"/>
    </source>
</evidence>
<dbReference type="WBParaSite" id="L893_g3223.t1">
    <property type="protein sequence ID" value="L893_g3223.t1"/>
    <property type="gene ID" value="L893_g3223"/>
</dbReference>
<keyword evidence="4" id="KW-1185">Reference proteome</keyword>
<protein>
    <submittedName>
        <fullName evidence="5">Envelope glycoprotein N</fullName>
    </submittedName>
</protein>
<dbReference type="InterPro" id="IPR012493">
    <property type="entry name" value="Renin_rcpt"/>
</dbReference>
<keyword evidence="2" id="KW-0732">Signal</keyword>
<reference evidence="5" key="1">
    <citation type="submission" date="2016-11" db="UniProtKB">
        <authorList>
            <consortium name="WormBaseParasite"/>
        </authorList>
    </citation>
    <scope>IDENTIFICATION</scope>
</reference>
<feature type="transmembrane region" description="Helical" evidence="1">
    <location>
        <begin position="53"/>
        <end position="79"/>
    </location>
</feature>
<name>A0A1I8A372_9BILA</name>
<sequence length="98" mass="10632">MRSAVLCAVVLLAALSSVYGDAAVSECNPNLKGLNKDRCRFNVYYFSSTDYPAVFAIFAGLVIILALAVVFIVAGMVSINPGKDSIIYRMTTTRMKKD</sequence>
<feature type="domain" description="Renin receptor-like C-terminal transmembrane spanning segment" evidence="3">
    <location>
        <begin position="37"/>
        <end position="98"/>
    </location>
</feature>
<dbReference type="Pfam" id="PF07850">
    <property type="entry name" value="Renin_r"/>
    <property type="match status" value="1"/>
</dbReference>
<dbReference type="GO" id="GO:0030177">
    <property type="term" value="P:positive regulation of Wnt signaling pathway"/>
    <property type="evidence" value="ECO:0007669"/>
    <property type="project" value="TreeGrafter"/>
</dbReference>
<keyword evidence="1" id="KW-0812">Transmembrane</keyword>
<dbReference type="GO" id="GO:0038023">
    <property type="term" value="F:signaling receptor activity"/>
    <property type="evidence" value="ECO:0007669"/>
    <property type="project" value="InterPro"/>
</dbReference>
<evidence type="ECO:0000256" key="2">
    <source>
        <dbReference type="SAM" id="SignalP"/>
    </source>
</evidence>
<evidence type="ECO:0000259" key="3">
    <source>
        <dbReference type="Pfam" id="PF07850"/>
    </source>
</evidence>
<dbReference type="InterPro" id="IPR056780">
    <property type="entry name" value="Renin_r_C"/>
</dbReference>
<keyword evidence="1" id="KW-1133">Transmembrane helix</keyword>